<dbReference type="Pfam" id="PF13386">
    <property type="entry name" value="DsbD_2"/>
    <property type="match status" value="1"/>
</dbReference>
<feature type="transmembrane region" description="Helical" evidence="1">
    <location>
        <begin position="44"/>
        <end position="64"/>
    </location>
</feature>
<dbReference type="Proteomes" id="UP000291117">
    <property type="component" value="Unassembled WGS sequence"/>
</dbReference>
<dbReference type="InterPro" id="IPR039447">
    <property type="entry name" value="UreH-like_TM_dom"/>
</dbReference>
<proteinExistence type="predicted"/>
<dbReference type="PANTHER" id="PTHR42208">
    <property type="entry name" value="HEAVY METAL TRANSPORTER-RELATED"/>
    <property type="match status" value="1"/>
</dbReference>
<evidence type="ECO:0000313" key="5">
    <source>
        <dbReference type="Proteomes" id="UP000291117"/>
    </source>
</evidence>
<accession>A0A4R0NA25</accession>
<reference evidence="3 5" key="1">
    <citation type="submission" date="2019-02" db="EMBL/GenBank/DDBJ databases">
        <title>Pedobacter sp. RP-3-8 sp. nov., isolated from Arctic soil.</title>
        <authorList>
            <person name="Dahal R.H."/>
        </authorList>
    </citation>
    <scope>NUCLEOTIDE SEQUENCE [LARGE SCALE GENOMIC DNA]</scope>
    <source>
        <strain evidence="3 5">RP-3-8</strain>
    </source>
</reference>
<evidence type="ECO:0000313" key="3">
    <source>
        <dbReference type="EMBL" id="TCC97071.1"/>
    </source>
</evidence>
<keyword evidence="1" id="KW-0472">Membrane</keyword>
<evidence type="ECO:0000259" key="2">
    <source>
        <dbReference type="Pfam" id="PF13386"/>
    </source>
</evidence>
<evidence type="ECO:0000313" key="4">
    <source>
        <dbReference type="EMBL" id="TKC59054.1"/>
    </source>
</evidence>
<name>A0A4U1G6L9_9SPHI</name>
<evidence type="ECO:0000256" key="1">
    <source>
        <dbReference type="SAM" id="Phobius"/>
    </source>
</evidence>
<feature type="domain" description="Urease accessory protein UreH-like transmembrane" evidence="2">
    <location>
        <begin position="7"/>
        <end position="202"/>
    </location>
</feature>
<comment type="caution">
    <text evidence="4">The sequence shown here is derived from an EMBL/GenBank/DDBJ whole genome shotgun (WGS) entry which is preliminary data.</text>
</comment>
<dbReference type="Proteomes" id="UP000309594">
    <property type="component" value="Unassembled WGS sequence"/>
</dbReference>
<reference evidence="4 6" key="2">
    <citation type="submission" date="2019-04" db="EMBL/GenBank/DDBJ databases">
        <title>Pedobacter sp. RP-1-16 sp. nov., isolated from Arctic soil.</title>
        <authorList>
            <person name="Dahal R.H."/>
            <person name="Kim D.-U."/>
        </authorList>
    </citation>
    <scope>NUCLEOTIDE SEQUENCE [LARGE SCALE GENOMIC DNA]</scope>
    <source>
        <strain evidence="4 6">RP-1-16</strain>
    </source>
</reference>
<feature type="transmembrane region" description="Helical" evidence="1">
    <location>
        <begin position="158"/>
        <end position="179"/>
    </location>
</feature>
<organism evidence="4 6">
    <name type="scientific">Pedobacter hiemivivus</name>
    <dbReference type="NCBI Taxonomy" id="2530454"/>
    <lineage>
        <taxon>Bacteria</taxon>
        <taxon>Pseudomonadati</taxon>
        <taxon>Bacteroidota</taxon>
        <taxon>Sphingobacteriia</taxon>
        <taxon>Sphingobacteriales</taxon>
        <taxon>Sphingobacteriaceae</taxon>
        <taxon>Pedobacter</taxon>
    </lineage>
</organism>
<dbReference type="PANTHER" id="PTHR42208:SF1">
    <property type="entry name" value="HEAVY METAL TRANSPORTER"/>
    <property type="match status" value="1"/>
</dbReference>
<accession>A0A4U1G6L9</accession>
<protein>
    <submittedName>
        <fullName evidence="4">Sulfite exporter TauE/SafE family protein</fullName>
    </submittedName>
</protein>
<gene>
    <name evidence="3" type="ORF">EZ444_09445</name>
    <name evidence="4" type="ORF">FBD94_16055</name>
</gene>
<dbReference type="AlphaFoldDB" id="A0A4U1G6L9"/>
<feature type="transmembrane region" description="Helical" evidence="1">
    <location>
        <begin position="191"/>
        <end position="209"/>
    </location>
</feature>
<keyword evidence="1" id="KW-0812">Transmembrane</keyword>
<dbReference type="EMBL" id="SWDX01000006">
    <property type="protein sequence ID" value="TKC59054.1"/>
    <property type="molecule type" value="Genomic_DNA"/>
</dbReference>
<dbReference type="OrthoDB" id="594443at2"/>
<dbReference type="RefSeq" id="WP_131608483.1">
    <property type="nucleotide sequence ID" value="NZ_SJSM01000004.1"/>
</dbReference>
<feature type="transmembrane region" description="Helical" evidence="1">
    <location>
        <begin position="125"/>
        <end position="146"/>
    </location>
</feature>
<keyword evidence="1" id="KW-1133">Transmembrane helix</keyword>
<sequence>MSAEKLAFMIGLLGSVHCIGMCGPLAFAVPSLKQGWFFLVADKLIYQLGRIIAYCLLGIVIGLIGKQIWLAGFQQGISILSGILIVMAACSRLFKLSFLNSNPSFILAPFNRMFNYALKHKANHLIIGFINGFLPCGFVYLALAAALNTESVQGSVTYMFWFGLGTLPLMFIATLGLGFTGAMLRRKINRVVPYLMLFIGVWFILRGLALDIPYLSPASSAAGTSICK</sequence>
<keyword evidence="5" id="KW-1185">Reference proteome</keyword>
<evidence type="ECO:0000313" key="6">
    <source>
        <dbReference type="Proteomes" id="UP000309594"/>
    </source>
</evidence>
<dbReference type="EMBL" id="SJSM01000004">
    <property type="protein sequence ID" value="TCC97071.1"/>
    <property type="molecule type" value="Genomic_DNA"/>
</dbReference>